<evidence type="ECO:0000313" key="5">
    <source>
        <dbReference type="EMBL" id="KCZ92731.1"/>
    </source>
</evidence>
<dbReference type="PATRIC" id="fig|1280950.3.peg.1451"/>
<dbReference type="SUPFAM" id="SSF55073">
    <property type="entry name" value="Nucleotide cyclase"/>
    <property type="match status" value="1"/>
</dbReference>
<evidence type="ECO:0000259" key="4">
    <source>
        <dbReference type="PROSITE" id="PS50887"/>
    </source>
</evidence>
<dbReference type="PANTHER" id="PTHR45138:SF9">
    <property type="entry name" value="DIGUANYLATE CYCLASE DGCM-RELATED"/>
    <property type="match status" value="1"/>
</dbReference>
<dbReference type="STRING" id="1280950.HJO_07247"/>
<name>A0A059FQD7_9PROT</name>
<feature type="transmembrane region" description="Helical" evidence="3">
    <location>
        <begin position="51"/>
        <end position="70"/>
    </location>
</feature>
<evidence type="ECO:0000256" key="3">
    <source>
        <dbReference type="SAM" id="Phobius"/>
    </source>
</evidence>
<dbReference type="InterPro" id="IPR043128">
    <property type="entry name" value="Rev_trsase/Diguanyl_cyclase"/>
</dbReference>
<dbReference type="NCBIfam" id="TIGR00254">
    <property type="entry name" value="GGDEF"/>
    <property type="match status" value="1"/>
</dbReference>
<dbReference type="GO" id="GO:0005886">
    <property type="term" value="C:plasma membrane"/>
    <property type="evidence" value="ECO:0007669"/>
    <property type="project" value="TreeGrafter"/>
</dbReference>
<organism evidence="5 6">
    <name type="scientific">Hyphomonas johnsonii MHS-2</name>
    <dbReference type="NCBI Taxonomy" id="1280950"/>
    <lineage>
        <taxon>Bacteria</taxon>
        <taxon>Pseudomonadati</taxon>
        <taxon>Pseudomonadota</taxon>
        <taxon>Alphaproteobacteria</taxon>
        <taxon>Hyphomonadales</taxon>
        <taxon>Hyphomonadaceae</taxon>
        <taxon>Hyphomonas</taxon>
    </lineage>
</organism>
<dbReference type="GO" id="GO:1902201">
    <property type="term" value="P:negative regulation of bacterial-type flagellum-dependent cell motility"/>
    <property type="evidence" value="ECO:0007669"/>
    <property type="project" value="TreeGrafter"/>
</dbReference>
<evidence type="ECO:0000256" key="1">
    <source>
        <dbReference type="ARBA" id="ARBA00012528"/>
    </source>
</evidence>
<dbReference type="PANTHER" id="PTHR45138">
    <property type="entry name" value="REGULATORY COMPONENTS OF SENSORY TRANSDUCTION SYSTEM"/>
    <property type="match status" value="1"/>
</dbReference>
<dbReference type="EMBL" id="ARYK01000003">
    <property type="protein sequence ID" value="KCZ92731.1"/>
    <property type="molecule type" value="Genomic_DNA"/>
</dbReference>
<dbReference type="AlphaFoldDB" id="A0A059FQD7"/>
<dbReference type="Gene3D" id="3.30.70.270">
    <property type="match status" value="1"/>
</dbReference>
<reference evidence="5 6" key="1">
    <citation type="journal article" date="2014" name="Antonie Van Leeuwenhoek">
        <title>Hyphomonas beringensis sp. nov. and Hyphomonas chukchiensis sp. nov., isolated from surface seawater of the Bering Sea and Chukchi Sea.</title>
        <authorList>
            <person name="Li C."/>
            <person name="Lai Q."/>
            <person name="Li G."/>
            <person name="Dong C."/>
            <person name="Wang J."/>
            <person name="Liao Y."/>
            <person name="Shao Z."/>
        </authorList>
    </citation>
    <scope>NUCLEOTIDE SEQUENCE [LARGE SCALE GENOMIC DNA]</scope>
    <source>
        <strain evidence="5 6">MHS-2</strain>
    </source>
</reference>
<dbReference type="GO" id="GO:0052621">
    <property type="term" value="F:diguanylate cyclase activity"/>
    <property type="evidence" value="ECO:0007669"/>
    <property type="project" value="UniProtKB-EC"/>
</dbReference>
<dbReference type="CDD" id="cd01949">
    <property type="entry name" value="GGDEF"/>
    <property type="match status" value="1"/>
</dbReference>
<dbReference type="Proteomes" id="UP000025171">
    <property type="component" value="Unassembled WGS sequence"/>
</dbReference>
<comment type="caution">
    <text evidence="5">The sequence shown here is derived from an EMBL/GenBank/DDBJ whole genome shotgun (WGS) entry which is preliminary data.</text>
</comment>
<keyword evidence="3" id="KW-0472">Membrane</keyword>
<dbReference type="FunFam" id="3.30.70.270:FF:000001">
    <property type="entry name" value="Diguanylate cyclase domain protein"/>
    <property type="match status" value="1"/>
</dbReference>
<feature type="transmembrane region" description="Helical" evidence="3">
    <location>
        <begin position="82"/>
        <end position="102"/>
    </location>
</feature>
<dbReference type="InterPro" id="IPR000160">
    <property type="entry name" value="GGDEF_dom"/>
</dbReference>
<keyword evidence="3" id="KW-0812">Transmembrane</keyword>
<dbReference type="PROSITE" id="PS50887">
    <property type="entry name" value="GGDEF"/>
    <property type="match status" value="1"/>
</dbReference>
<comment type="catalytic activity">
    <reaction evidence="2">
        <text>2 GTP = 3',3'-c-di-GMP + 2 diphosphate</text>
        <dbReference type="Rhea" id="RHEA:24898"/>
        <dbReference type="ChEBI" id="CHEBI:33019"/>
        <dbReference type="ChEBI" id="CHEBI:37565"/>
        <dbReference type="ChEBI" id="CHEBI:58805"/>
        <dbReference type="EC" id="2.7.7.65"/>
    </reaction>
</comment>
<proteinExistence type="predicted"/>
<gene>
    <name evidence="5" type="ORF">HJO_07247</name>
</gene>
<sequence length="278" mass="31019">MPYRWNGSNFTLPEQVLEACVQYYTLPTTKNTKPFCMDDLTRTFWRQQTSMAVTVTSVAIIVSMGLDWLSNSDTTSAEVRHSLMMSFLIPAVVAPLALFYVIRQNLRNLHLHLKVQHLANRDDLTSLANRRFLTQLVTARLADTDRAPTGLILADIDWFKRVNDTFGHEAGDEVLCHIARTLEHAVPAGAVVARLGGEEFTIVCDVADLDQLSHVAEALRRAIESTRLLYRGEAIRVTISLGLTLFQPDDTVSSLLTRADRALYDAKHLGRNQAALAA</sequence>
<dbReference type="SMART" id="SM00267">
    <property type="entry name" value="GGDEF"/>
    <property type="match status" value="1"/>
</dbReference>
<dbReference type="eggNOG" id="COG3706">
    <property type="taxonomic scope" value="Bacteria"/>
</dbReference>
<keyword evidence="3" id="KW-1133">Transmembrane helix</keyword>
<evidence type="ECO:0000313" key="6">
    <source>
        <dbReference type="Proteomes" id="UP000025171"/>
    </source>
</evidence>
<protein>
    <recommendedName>
        <fullName evidence="1">diguanylate cyclase</fullName>
        <ecNumber evidence="1">2.7.7.65</ecNumber>
    </recommendedName>
</protein>
<evidence type="ECO:0000256" key="2">
    <source>
        <dbReference type="ARBA" id="ARBA00034247"/>
    </source>
</evidence>
<keyword evidence="6" id="KW-1185">Reference proteome</keyword>
<dbReference type="EC" id="2.7.7.65" evidence="1"/>
<dbReference type="InterPro" id="IPR029787">
    <property type="entry name" value="Nucleotide_cyclase"/>
</dbReference>
<dbReference type="GO" id="GO:0043709">
    <property type="term" value="P:cell adhesion involved in single-species biofilm formation"/>
    <property type="evidence" value="ECO:0007669"/>
    <property type="project" value="TreeGrafter"/>
</dbReference>
<dbReference type="Pfam" id="PF00990">
    <property type="entry name" value="GGDEF"/>
    <property type="match status" value="1"/>
</dbReference>
<accession>A0A059FQD7</accession>
<dbReference type="InterPro" id="IPR050469">
    <property type="entry name" value="Diguanylate_Cyclase"/>
</dbReference>
<feature type="domain" description="GGDEF" evidence="4">
    <location>
        <begin position="147"/>
        <end position="278"/>
    </location>
</feature>